<evidence type="ECO:0000313" key="3">
    <source>
        <dbReference type="Proteomes" id="UP000231179"/>
    </source>
</evidence>
<feature type="signal peptide" evidence="1">
    <location>
        <begin position="1"/>
        <end position="23"/>
    </location>
</feature>
<evidence type="ECO:0008006" key="4">
    <source>
        <dbReference type="Google" id="ProtNLM"/>
    </source>
</evidence>
<reference evidence="2 3" key="1">
    <citation type="submission" date="2017-11" db="EMBL/GenBank/DDBJ databases">
        <title>Complete genome sequence of Spiroplasma clarkii CN-5 (DSM 19994).</title>
        <authorList>
            <person name="Tsai Y.-M."/>
            <person name="Chang A."/>
            <person name="Lo W.-S."/>
            <person name="Kuo C.-H."/>
        </authorList>
    </citation>
    <scope>NUCLEOTIDE SEQUENCE [LARGE SCALE GENOMIC DNA]</scope>
    <source>
        <strain evidence="2 3">CN-5</strain>
    </source>
</reference>
<keyword evidence="1" id="KW-0732">Signal</keyword>
<sequence length="291" mass="33434">MKKLLTLFGVVSFLQVAALNVVACTDPTSNSDNKPKPDASKPVLTQEIFDEFFNNDPTVNYTGAYVFNDGDEIGDWLSVTGSFLGKLAVETLYKDFSDKYTNNDFAFLTGSFNNSSIIFKTNETATVKMQIPFRTTSQENDQLNRTLNFTFNFKQTSKMTGTELLEEIFNVYFIWYFLRNNPTEINTSRSEDEEKYTAWVGKNEGLFSQNELEEFNEHASKISYLTDAYSERMQEDSKTDSLLKDIDVEILDCQDHKVIDGVKYYKIKVKLFLKSNHGILIEKEFIDRGDE</sequence>
<protein>
    <recommendedName>
        <fullName evidence="4">Lipoprotein</fullName>
    </recommendedName>
</protein>
<dbReference type="InterPro" id="IPR054816">
    <property type="entry name" value="Lipoprotein_mollicutes-type_CS"/>
</dbReference>
<dbReference type="AlphaFoldDB" id="A0A1Y0KZR5"/>
<dbReference type="NCBIfam" id="NF038029">
    <property type="entry name" value="LP_plasma"/>
    <property type="match status" value="1"/>
</dbReference>
<proteinExistence type="predicted"/>
<dbReference type="RefSeq" id="WP_100254238.1">
    <property type="nucleotide sequence ID" value="NZ_CP015819.1"/>
</dbReference>
<gene>
    <name evidence="2" type="ORF">SCLAR_v1c03460</name>
</gene>
<name>A0A1Y0KZR5_9MOLU</name>
<organism evidence="2 3">
    <name type="scientific">Spiroplasma clarkii</name>
    <dbReference type="NCBI Taxonomy" id="2139"/>
    <lineage>
        <taxon>Bacteria</taxon>
        <taxon>Bacillati</taxon>
        <taxon>Mycoplasmatota</taxon>
        <taxon>Mollicutes</taxon>
        <taxon>Entomoplasmatales</taxon>
        <taxon>Spiroplasmataceae</taxon>
        <taxon>Spiroplasma</taxon>
    </lineage>
</organism>
<dbReference type="KEGG" id="scla:SCLARK_00555"/>
<accession>A0A1Y0KZR5</accession>
<evidence type="ECO:0000313" key="2">
    <source>
        <dbReference type="EMBL" id="ATX70676.1"/>
    </source>
</evidence>
<evidence type="ECO:0000256" key="1">
    <source>
        <dbReference type="SAM" id="SignalP"/>
    </source>
</evidence>
<dbReference type="EMBL" id="CP024870">
    <property type="protein sequence ID" value="ATX70676.1"/>
    <property type="molecule type" value="Genomic_DNA"/>
</dbReference>
<dbReference type="Proteomes" id="UP000231179">
    <property type="component" value="Chromosome"/>
</dbReference>
<keyword evidence="3" id="KW-1185">Reference proteome</keyword>
<feature type="chain" id="PRO_5012982500" description="Lipoprotein" evidence="1">
    <location>
        <begin position="24"/>
        <end position="291"/>
    </location>
</feature>